<sequence length="56" mass="6486">MIIYELINSGTNAKNKFHTKNDKNRLLVYNILHPKVVIPITVNNITKCIAFDFIIK</sequence>
<dbReference type="EMBL" id="BRVO01000002">
    <property type="protein sequence ID" value="GLB49456.1"/>
    <property type="molecule type" value="Genomic_DNA"/>
</dbReference>
<dbReference type="Proteomes" id="UP001143543">
    <property type="component" value="Unassembled WGS sequence"/>
</dbReference>
<gene>
    <name evidence="1" type="ORF">Y10_18240</name>
</gene>
<proteinExistence type="predicted"/>
<keyword evidence="2" id="KW-1185">Reference proteome</keyword>
<organism evidence="1 2">
    <name type="scientific">Neptunitalea lumnitzerae</name>
    <dbReference type="NCBI Taxonomy" id="2965509"/>
    <lineage>
        <taxon>Bacteria</taxon>
        <taxon>Pseudomonadati</taxon>
        <taxon>Bacteroidota</taxon>
        <taxon>Flavobacteriia</taxon>
        <taxon>Flavobacteriales</taxon>
        <taxon>Flavobacteriaceae</taxon>
        <taxon>Neptunitalea</taxon>
    </lineage>
</organism>
<name>A0ABQ5MJ66_9FLAO</name>
<comment type="caution">
    <text evidence="1">The sequence shown here is derived from an EMBL/GenBank/DDBJ whole genome shotgun (WGS) entry which is preliminary data.</text>
</comment>
<evidence type="ECO:0000313" key="2">
    <source>
        <dbReference type="Proteomes" id="UP001143543"/>
    </source>
</evidence>
<protein>
    <submittedName>
        <fullName evidence="1">Uncharacterized protein</fullName>
    </submittedName>
</protein>
<accession>A0ABQ5MJ66</accession>
<reference evidence="1" key="1">
    <citation type="submission" date="2022-07" db="EMBL/GenBank/DDBJ databases">
        <title>Taxonomy of Novel Oxalotrophic and Methylotrophic Bacteria.</title>
        <authorList>
            <person name="Sahin N."/>
            <person name="Tani A."/>
        </authorList>
    </citation>
    <scope>NUCLEOTIDE SEQUENCE</scope>
    <source>
        <strain evidence="1">Y10</strain>
    </source>
</reference>
<evidence type="ECO:0000313" key="1">
    <source>
        <dbReference type="EMBL" id="GLB49456.1"/>
    </source>
</evidence>